<keyword evidence="8" id="KW-0560">Oxidoreductase</keyword>
<dbReference type="AlphaFoldDB" id="K5WZE5"/>
<dbReference type="GO" id="GO:0016020">
    <property type="term" value="C:membrane"/>
    <property type="evidence" value="ECO:0007669"/>
    <property type="project" value="UniProtKB-SubCell"/>
</dbReference>
<evidence type="ECO:0000256" key="4">
    <source>
        <dbReference type="ARBA" id="ARBA00022617"/>
    </source>
</evidence>
<dbReference type="InterPro" id="IPR036396">
    <property type="entry name" value="Cyt_P450_sf"/>
</dbReference>
<dbReference type="OrthoDB" id="3255500at2759"/>
<gene>
    <name evidence="13" type="ORF">PHACADRAFT_184613</name>
</gene>
<keyword evidence="11" id="KW-0472">Membrane</keyword>
<proteinExistence type="inferred from homology"/>
<organism evidence="13 14">
    <name type="scientific">Phanerochaete carnosa (strain HHB-10118-sp)</name>
    <name type="common">White-rot fungus</name>
    <name type="synonym">Peniophora carnosa</name>
    <dbReference type="NCBI Taxonomy" id="650164"/>
    <lineage>
        <taxon>Eukaryota</taxon>
        <taxon>Fungi</taxon>
        <taxon>Dikarya</taxon>
        <taxon>Basidiomycota</taxon>
        <taxon>Agaricomycotina</taxon>
        <taxon>Agaricomycetes</taxon>
        <taxon>Polyporales</taxon>
        <taxon>Phanerochaetaceae</taxon>
        <taxon>Phanerochaete</taxon>
    </lineage>
</organism>
<dbReference type="HOGENOM" id="CLU_1086278_0_0_1"/>
<dbReference type="KEGG" id="pco:PHACADRAFT_184613"/>
<evidence type="ECO:0000256" key="1">
    <source>
        <dbReference type="ARBA" id="ARBA00001971"/>
    </source>
</evidence>
<protein>
    <recommendedName>
        <fullName evidence="15">Cytochrome P450</fullName>
    </recommendedName>
</protein>
<keyword evidence="10" id="KW-0503">Monooxygenase</keyword>
<comment type="cofactor">
    <cofactor evidence="1">
        <name>heme</name>
        <dbReference type="ChEBI" id="CHEBI:30413"/>
    </cofactor>
</comment>
<accession>K5WZE5</accession>
<comment type="similarity">
    <text evidence="3">Belongs to the cytochrome P450 family.</text>
</comment>
<dbReference type="SUPFAM" id="SSF48264">
    <property type="entry name" value="Cytochrome P450"/>
    <property type="match status" value="1"/>
</dbReference>
<evidence type="ECO:0000256" key="12">
    <source>
        <dbReference type="SAM" id="MobiDB-lite"/>
    </source>
</evidence>
<dbReference type="Gene3D" id="1.10.630.10">
    <property type="entry name" value="Cytochrome P450"/>
    <property type="match status" value="1"/>
</dbReference>
<dbReference type="InParanoid" id="K5WZE5"/>
<name>K5WZE5_PHACS</name>
<evidence type="ECO:0000256" key="11">
    <source>
        <dbReference type="ARBA" id="ARBA00023136"/>
    </source>
</evidence>
<feature type="compositionally biased region" description="Basic and acidic residues" evidence="12">
    <location>
        <begin position="238"/>
        <end position="248"/>
    </location>
</feature>
<evidence type="ECO:0000256" key="6">
    <source>
        <dbReference type="ARBA" id="ARBA00022723"/>
    </source>
</evidence>
<dbReference type="PANTHER" id="PTHR46300">
    <property type="entry name" value="P450, PUTATIVE (EUROFUNG)-RELATED-RELATED"/>
    <property type="match status" value="1"/>
</dbReference>
<evidence type="ECO:0000256" key="5">
    <source>
        <dbReference type="ARBA" id="ARBA00022692"/>
    </source>
</evidence>
<evidence type="ECO:0000313" key="13">
    <source>
        <dbReference type="EMBL" id="EKM55857.1"/>
    </source>
</evidence>
<evidence type="ECO:0000256" key="7">
    <source>
        <dbReference type="ARBA" id="ARBA00022989"/>
    </source>
</evidence>
<evidence type="ECO:0000256" key="10">
    <source>
        <dbReference type="ARBA" id="ARBA00023033"/>
    </source>
</evidence>
<evidence type="ECO:0000313" key="14">
    <source>
        <dbReference type="Proteomes" id="UP000008370"/>
    </source>
</evidence>
<dbReference type="GeneID" id="18910220"/>
<dbReference type="RefSeq" id="XP_007396167.1">
    <property type="nucleotide sequence ID" value="XM_007396105.1"/>
</dbReference>
<dbReference type="PANTHER" id="PTHR46300:SF1">
    <property type="entry name" value="P450, PUTATIVE (EUROFUNG)-RELATED"/>
    <property type="match status" value="1"/>
</dbReference>
<reference evidence="13 14" key="1">
    <citation type="journal article" date="2012" name="BMC Genomics">
        <title>Comparative genomics of the white-rot fungi, Phanerochaete carnosa and P. chrysosporium, to elucidate the genetic basis of the distinct wood types they colonize.</title>
        <authorList>
            <person name="Suzuki H."/>
            <person name="MacDonald J."/>
            <person name="Syed K."/>
            <person name="Salamov A."/>
            <person name="Hori C."/>
            <person name="Aerts A."/>
            <person name="Henrissat B."/>
            <person name="Wiebenga A."/>
            <person name="vanKuyk P.A."/>
            <person name="Barry K."/>
            <person name="Lindquist E."/>
            <person name="LaButti K."/>
            <person name="Lapidus A."/>
            <person name="Lucas S."/>
            <person name="Coutinho P."/>
            <person name="Gong Y."/>
            <person name="Samejima M."/>
            <person name="Mahadevan R."/>
            <person name="Abou-Zaid M."/>
            <person name="de Vries R.P."/>
            <person name="Igarashi K."/>
            <person name="Yadav J.S."/>
            <person name="Grigoriev I.V."/>
            <person name="Master E.R."/>
        </authorList>
    </citation>
    <scope>NUCLEOTIDE SEQUENCE [LARGE SCALE GENOMIC DNA]</scope>
    <source>
        <strain evidence="13 14">HHB-10118-sp</strain>
    </source>
</reference>
<dbReference type="Proteomes" id="UP000008370">
    <property type="component" value="Unassembled WGS sequence"/>
</dbReference>
<dbReference type="GO" id="GO:0005506">
    <property type="term" value="F:iron ion binding"/>
    <property type="evidence" value="ECO:0007669"/>
    <property type="project" value="InterPro"/>
</dbReference>
<feature type="region of interest" description="Disordered" evidence="12">
    <location>
        <begin position="228"/>
        <end position="256"/>
    </location>
</feature>
<dbReference type="InterPro" id="IPR001128">
    <property type="entry name" value="Cyt_P450"/>
</dbReference>
<dbReference type="InterPro" id="IPR050364">
    <property type="entry name" value="Cytochrome_P450_fung"/>
</dbReference>
<dbReference type="GO" id="GO:0004497">
    <property type="term" value="F:monooxygenase activity"/>
    <property type="evidence" value="ECO:0007669"/>
    <property type="project" value="UniProtKB-KW"/>
</dbReference>
<keyword evidence="9" id="KW-0408">Iron</keyword>
<evidence type="ECO:0000256" key="2">
    <source>
        <dbReference type="ARBA" id="ARBA00004370"/>
    </source>
</evidence>
<keyword evidence="14" id="KW-1185">Reference proteome</keyword>
<evidence type="ECO:0000256" key="9">
    <source>
        <dbReference type="ARBA" id="ARBA00023004"/>
    </source>
</evidence>
<dbReference type="EMBL" id="JH930472">
    <property type="protein sequence ID" value="EKM55857.1"/>
    <property type="molecule type" value="Genomic_DNA"/>
</dbReference>
<dbReference type="GO" id="GO:0020037">
    <property type="term" value="F:heme binding"/>
    <property type="evidence" value="ECO:0007669"/>
    <property type="project" value="InterPro"/>
</dbReference>
<evidence type="ECO:0000256" key="3">
    <source>
        <dbReference type="ARBA" id="ARBA00010617"/>
    </source>
</evidence>
<evidence type="ECO:0008006" key="15">
    <source>
        <dbReference type="Google" id="ProtNLM"/>
    </source>
</evidence>
<keyword evidence="5" id="KW-0812">Transmembrane</keyword>
<keyword evidence="6" id="KW-0479">Metal-binding</keyword>
<keyword evidence="4" id="KW-0349">Heme</keyword>
<evidence type="ECO:0000256" key="8">
    <source>
        <dbReference type="ARBA" id="ARBA00023002"/>
    </source>
</evidence>
<dbReference type="GO" id="GO:0016705">
    <property type="term" value="F:oxidoreductase activity, acting on paired donors, with incorporation or reduction of molecular oxygen"/>
    <property type="evidence" value="ECO:0007669"/>
    <property type="project" value="InterPro"/>
</dbReference>
<feature type="compositionally biased region" description="Polar residues" evidence="12">
    <location>
        <begin position="228"/>
        <end position="237"/>
    </location>
</feature>
<keyword evidence="7" id="KW-1133">Transmembrane helix</keyword>
<dbReference type="Pfam" id="PF00067">
    <property type="entry name" value="p450"/>
    <property type="match status" value="1"/>
</dbReference>
<comment type="subcellular location">
    <subcellularLocation>
        <location evidence="2">Membrane</location>
    </subcellularLocation>
</comment>
<sequence length="256" mass="28488">MESLEEVFLALTGTAFIVGRKCLPNFKDRESLPHITAIIHEVLRCVNVIRANFHTHCDVVGILLCPLIPLPHRNTVNNEYNGYHIPAGTTVICNSWAILHDENTFADPDVFKLEQFLNEDGLLRDDIPYPIEAFGFGWRMCPSCYFAHDILWLATAKILAIFSIVCAVDENGEEIEVKEDFTLRLISTSDAISSRVLLVPQLWSELIWCTAEDINVCRVSGPSGSVDLNGSGASSSKNELDSVNDVKPKGSIQRRS</sequence>